<dbReference type="EMBL" id="PHIG01000039">
    <property type="protein sequence ID" value="PJK28667.1"/>
    <property type="molecule type" value="Genomic_DNA"/>
</dbReference>
<evidence type="ECO:0000256" key="2">
    <source>
        <dbReference type="ARBA" id="ARBA00022692"/>
    </source>
</evidence>
<comment type="subcellular location">
    <subcellularLocation>
        <location evidence="1">Membrane</location>
        <topology evidence="1">Multi-pass membrane protein</topology>
    </subcellularLocation>
</comment>
<evidence type="ECO:0000256" key="3">
    <source>
        <dbReference type="ARBA" id="ARBA00022989"/>
    </source>
</evidence>
<dbReference type="Proteomes" id="UP000229498">
    <property type="component" value="Unassembled WGS sequence"/>
</dbReference>
<organism evidence="7 8">
    <name type="scientific">Minwuia thermotolerans</name>
    <dbReference type="NCBI Taxonomy" id="2056226"/>
    <lineage>
        <taxon>Bacteria</taxon>
        <taxon>Pseudomonadati</taxon>
        <taxon>Pseudomonadota</taxon>
        <taxon>Alphaproteobacteria</taxon>
        <taxon>Minwuiales</taxon>
        <taxon>Minwuiaceae</taxon>
        <taxon>Minwuia</taxon>
    </lineage>
</organism>
<dbReference type="GO" id="GO:0004252">
    <property type="term" value="F:serine-type endopeptidase activity"/>
    <property type="evidence" value="ECO:0007669"/>
    <property type="project" value="InterPro"/>
</dbReference>
<keyword evidence="2 5" id="KW-0812">Transmembrane</keyword>
<dbReference type="GO" id="GO:0016020">
    <property type="term" value="C:membrane"/>
    <property type="evidence" value="ECO:0007669"/>
    <property type="project" value="UniProtKB-SubCell"/>
</dbReference>
<dbReference type="SUPFAM" id="SSF144091">
    <property type="entry name" value="Rhomboid-like"/>
    <property type="match status" value="1"/>
</dbReference>
<keyword evidence="4 5" id="KW-0472">Membrane</keyword>
<dbReference type="Gene3D" id="1.20.1540.10">
    <property type="entry name" value="Rhomboid-like"/>
    <property type="match status" value="1"/>
</dbReference>
<reference evidence="7 8" key="1">
    <citation type="submission" date="2017-11" db="EMBL/GenBank/DDBJ databases">
        <title>Draft genome sequence of Rhizobiales bacterium SY3-13.</title>
        <authorList>
            <person name="Sun C."/>
        </authorList>
    </citation>
    <scope>NUCLEOTIDE SEQUENCE [LARGE SCALE GENOMIC DNA]</scope>
    <source>
        <strain evidence="7 8">SY3-13</strain>
    </source>
</reference>
<keyword evidence="8" id="KW-1185">Reference proteome</keyword>
<feature type="transmembrane region" description="Helical" evidence="5">
    <location>
        <begin position="24"/>
        <end position="42"/>
    </location>
</feature>
<evidence type="ECO:0000313" key="8">
    <source>
        <dbReference type="Proteomes" id="UP000229498"/>
    </source>
</evidence>
<accession>A0A2M9FYY2</accession>
<evidence type="ECO:0000256" key="4">
    <source>
        <dbReference type="ARBA" id="ARBA00023136"/>
    </source>
</evidence>
<dbReference type="AlphaFoldDB" id="A0A2M9FYY2"/>
<feature type="transmembrane region" description="Helical" evidence="5">
    <location>
        <begin position="106"/>
        <end position="126"/>
    </location>
</feature>
<dbReference type="InterPro" id="IPR035952">
    <property type="entry name" value="Rhomboid-like_sf"/>
</dbReference>
<comment type="caution">
    <text evidence="7">The sequence shown here is derived from an EMBL/GenBank/DDBJ whole genome shotgun (WGS) entry which is preliminary data.</text>
</comment>
<dbReference type="InterPro" id="IPR022764">
    <property type="entry name" value="Peptidase_S54_rhomboid_dom"/>
</dbReference>
<evidence type="ECO:0000313" key="7">
    <source>
        <dbReference type="EMBL" id="PJK28667.1"/>
    </source>
</evidence>
<proteinExistence type="predicted"/>
<protein>
    <recommendedName>
        <fullName evidence="6">Peptidase S54 rhomboid domain-containing protein</fullName>
    </recommendedName>
</protein>
<name>A0A2M9FYY2_9PROT</name>
<gene>
    <name evidence="7" type="ORF">CVT23_15090</name>
</gene>
<feature type="transmembrane region" description="Helical" evidence="5">
    <location>
        <begin position="162"/>
        <end position="180"/>
    </location>
</feature>
<sequence length="213" mass="22476">MCVGSTHAISYRPQRQPLLNAPRAVVWLCAGLVLFHAVRFILPDDVDRSIQLHLALVPRLWDQGEPFYWTLLTYALLHGDFLHVLINAAMTLAIGSAVARLVGSGTFLAIYALSIVGGGLAIFVLAHDSVTIGASGGVSGLIGAAAVLLYRFRDVDPRAQSMAAMVGIVVILNLAMAFSGGTGISWQGHLGGLAAGLIYGYAARPRSGRGLRS</sequence>
<feature type="transmembrane region" description="Helical" evidence="5">
    <location>
        <begin position="67"/>
        <end position="94"/>
    </location>
</feature>
<feature type="domain" description="Peptidase S54 rhomboid" evidence="6">
    <location>
        <begin position="68"/>
        <end position="204"/>
    </location>
</feature>
<evidence type="ECO:0000256" key="5">
    <source>
        <dbReference type="SAM" id="Phobius"/>
    </source>
</evidence>
<dbReference type="InterPro" id="IPR050925">
    <property type="entry name" value="Rhomboid_protease_S54"/>
</dbReference>
<dbReference type="PANTHER" id="PTHR43731:SF26">
    <property type="entry name" value="RHOMBOID-LIKE PROTEIN 10, CHLOROPLASTIC"/>
    <property type="match status" value="1"/>
</dbReference>
<evidence type="ECO:0000256" key="1">
    <source>
        <dbReference type="ARBA" id="ARBA00004141"/>
    </source>
</evidence>
<keyword evidence="3 5" id="KW-1133">Transmembrane helix</keyword>
<dbReference type="PANTHER" id="PTHR43731">
    <property type="entry name" value="RHOMBOID PROTEASE"/>
    <property type="match status" value="1"/>
</dbReference>
<feature type="transmembrane region" description="Helical" evidence="5">
    <location>
        <begin position="132"/>
        <end position="150"/>
    </location>
</feature>
<dbReference type="OrthoDB" id="9797190at2"/>
<evidence type="ECO:0000259" key="6">
    <source>
        <dbReference type="Pfam" id="PF01694"/>
    </source>
</evidence>
<dbReference type="Pfam" id="PF01694">
    <property type="entry name" value="Rhomboid"/>
    <property type="match status" value="1"/>
</dbReference>